<evidence type="ECO:0000256" key="1">
    <source>
        <dbReference type="ARBA" id="ARBA00006599"/>
    </source>
</evidence>
<keyword evidence="3" id="KW-1185">Reference proteome</keyword>
<protein>
    <recommendedName>
        <fullName evidence="4">Lycopene cyclase protein</fullName>
    </recommendedName>
</protein>
<dbReference type="EMBL" id="BMKL01000001">
    <property type="protein sequence ID" value="GGD88577.1"/>
    <property type="molecule type" value="Genomic_DNA"/>
</dbReference>
<dbReference type="NCBIfam" id="TIGR01789">
    <property type="entry name" value="lycopene_cycl"/>
    <property type="match status" value="1"/>
</dbReference>
<proteinExistence type="inferred from homology"/>
<dbReference type="NCBIfam" id="TIGR01790">
    <property type="entry name" value="carotene-cycl"/>
    <property type="match status" value="1"/>
</dbReference>
<dbReference type="InterPro" id="IPR008461">
    <property type="entry name" value="CrtY"/>
</dbReference>
<evidence type="ECO:0008006" key="4">
    <source>
        <dbReference type="Google" id="ProtNLM"/>
    </source>
</evidence>
<reference evidence="3" key="1">
    <citation type="journal article" date="2019" name="Int. J. Syst. Evol. Microbiol.">
        <title>The Global Catalogue of Microorganisms (GCM) 10K type strain sequencing project: providing services to taxonomists for standard genome sequencing and annotation.</title>
        <authorList>
            <consortium name="The Broad Institute Genomics Platform"/>
            <consortium name="The Broad Institute Genome Sequencing Center for Infectious Disease"/>
            <person name="Wu L."/>
            <person name="Ma J."/>
        </authorList>
    </citation>
    <scope>NUCLEOTIDE SEQUENCE [LARGE SCALE GENOMIC DNA]</scope>
    <source>
        <strain evidence="3">CGMCC 1.15959</strain>
    </source>
</reference>
<comment type="caution">
    <text evidence="2">The sequence shown here is derived from an EMBL/GenBank/DDBJ whole genome shotgun (WGS) entry which is preliminary data.</text>
</comment>
<organism evidence="2 3">
    <name type="scientific">Tsuneonella deserti</name>
    <dbReference type="NCBI Taxonomy" id="2035528"/>
    <lineage>
        <taxon>Bacteria</taxon>
        <taxon>Pseudomonadati</taxon>
        <taxon>Pseudomonadota</taxon>
        <taxon>Alphaproteobacteria</taxon>
        <taxon>Sphingomonadales</taxon>
        <taxon>Erythrobacteraceae</taxon>
        <taxon>Tsuneonella</taxon>
    </lineage>
</organism>
<name>A0ABQ1S2V2_9SPHN</name>
<evidence type="ECO:0000313" key="3">
    <source>
        <dbReference type="Proteomes" id="UP000619041"/>
    </source>
</evidence>
<dbReference type="Pfam" id="PF05834">
    <property type="entry name" value="Lycopene_cycl"/>
    <property type="match status" value="1"/>
</dbReference>
<accession>A0ABQ1S2V2</accession>
<evidence type="ECO:0000313" key="2">
    <source>
        <dbReference type="EMBL" id="GGD88577.1"/>
    </source>
</evidence>
<sequence>MNSPLIARVMPCARPDGKRCPPPDCALGQSPMNGRTIDIAIAGGGLAGGLIALALRRARPDLRVALVEAGPTLGGNHRWSWFASDLDAEGTALLRELHQTRWDGYSVRFPGHARDLATPYHSLASADFDAGLRRLLPEGTVHCDRPIAALDARGIDLADGERVEARCVIDCRGIERAPQLQGGWQVFMGRRLRTARPHGIERPVIMDAAVEQHGAYRFVYTLPLSGDELFVEDTYYADSPLLDRTVLAGRIDRYCEARGWDGERLDHETGVLPVVTGGDFAAFQAAHRTPGVAVAGARGGFVHPLTSYTLPFAAATAIAIAREADLPGERLAAMMEARARAHWRRTRFYRQLGRMLFGAGSPDERYKVFGRFYRLPEPLIERFYAARSTPGDRARVLCGKPPVPVLGAIRSLVTPGAPLSREAA</sequence>
<dbReference type="Proteomes" id="UP000619041">
    <property type="component" value="Unassembled WGS sequence"/>
</dbReference>
<comment type="similarity">
    <text evidence="1">Belongs to the lycopene cyclase family.</text>
</comment>
<dbReference type="InterPro" id="IPR010108">
    <property type="entry name" value="Lycopene_cyclase_b/e"/>
</dbReference>
<dbReference type="InterPro" id="IPR036188">
    <property type="entry name" value="FAD/NAD-bd_sf"/>
</dbReference>
<dbReference type="SUPFAM" id="SSF51905">
    <property type="entry name" value="FAD/NAD(P)-binding domain"/>
    <property type="match status" value="1"/>
</dbReference>
<gene>
    <name evidence="2" type="ORF">GCM10011515_05310</name>
</gene>
<dbReference type="Gene3D" id="3.50.50.60">
    <property type="entry name" value="FAD/NAD(P)-binding domain"/>
    <property type="match status" value="1"/>
</dbReference>